<gene>
    <name evidence="1" type="ORF">EURHEDRAFT_410817</name>
</gene>
<organism evidence="1 2">
    <name type="scientific">Aspergillus ruber (strain CBS 135680)</name>
    <dbReference type="NCBI Taxonomy" id="1388766"/>
    <lineage>
        <taxon>Eukaryota</taxon>
        <taxon>Fungi</taxon>
        <taxon>Dikarya</taxon>
        <taxon>Ascomycota</taxon>
        <taxon>Pezizomycotina</taxon>
        <taxon>Eurotiomycetes</taxon>
        <taxon>Eurotiomycetidae</taxon>
        <taxon>Eurotiales</taxon>
        <taxon>Aspergillaceae</taxon>
        <taxon>Aspergillus</taxon>
        <taxon>Aspergillus subgen. Aspergillus</taxon>
    </lineage>
</organism>
<dbReference type="AlphaFoldDB" id="A0A017SK73"/>
<reference evidence="2" key="1">
    <citation type="journal article" date="2014" name="Nat. Commun.">
        <title>Genomic adaptations of the halophilic Dead Sea filamentous fungus Eurotium rubrum.</title>
        <authorList>
            <person name="Kis-Papo T."/>
            <person name="Weig A.R."/>
            <person name="Riley R."/>
            <person name="Persoh D."/>
            <person name="Salamov A."/>
            <person name="Sun H."/>
            <person name="Lipzen A."/>
            <person name="Wasser S.P."/>
            <person name="Rambold G."/>
            <person name="Grigoriev I.V."/>
            <person name="Nevo E."/>
        </authorList>
    </citation>
    <scope>NUCLEOTIDE SEQUENCE [LARGE SCALE GENOMIC DNA]</scope>
    <source>
        <strain evidence="2">CBS 135680</strain>
    </source>
</reference>
<dbReference type="Proteomes" id="UP000019804">
    <property type="component" value="Unassembled WGS sequence"/>
</dbReference>
<proteinExistence type="predicted"/>
<name>A0A017SK73_ASPRC</name>
<accession>A0A017SK73</accession>
<sequence length="109" mass="12021">MLSENLFSFIATTLLSDLDNAQYSTPVTARKSPAIANDLLKPTEKVHYCYCLGTAHASHTYSQAAVSPYPRGLDQLNSESPTICYFLIVNPSFLLLNGLNPHLVNHCLH</sequence>
<evidence type="ECO:0000313" key="1">
    <source>
        <dbReference type="EMBL" id="EYE97019.1"/>
    </source>
</evidence>
<protein>
    <submittedName>
        <fullName evidence="1">Uncharacterized protein</fullName>
    </submittedName>
</protein>
<dbReference type="RefSeq" id="XP_040640707.1">
    <property type="nucleotide sequence ID" value="XM_040781452.1"/>
</dbReference>
<dbReference type="HOGENOM" id="CLU_2183409_0_0_1"/>
<dbReference type="GeneID" id="63696576"/>
<dbReference type="EMBL" id="KK088417">
    <property type="protein sequence ID" value="EYE97019.1"/>
    <property type="molecule type" value="Genomic_DNA"/>
</dbReference>
<keyword evidence="2" id="KW-1185">Reference proteome</keyword>
<evidence type="ECO:0000313" key="2">
    <source>
        <dbReference type="Proteomes" id="UP000019804"/>
    </source>
</evidence>